<keyword evidence="4" id="KW-0004">4Fe-4S</keyword>
<keyword evidence="11" id="KW-0411">Iron-sulfur</keyword>
<dbReference type="GO" id="GO:0035598">
    <property type="term" value="F:tRNA (N(6)-L-threonylcarbamoyladenosine(37)-C(2))-methylthiotransferase activity"/>
    <property type="evidence" value="ECO:0007669"/>
    <property type="project" value="UniProtKB-EC"/>
</dbReference>
<dbReference type="SUPFAM" id="SSF102114">
    <property type="entry name" value="Radical SAM enzymes"/>
    <property type="match status" value="1"/>
</dbReference>
<dbReference type="InterPro" id="IPR006467">
    <property type="entry name" value="MiaB-like_bact"/>
</dbReference>
<dbReference type="Pfam" id="PF00919">
    <property type="entry name" value="UPF0004"/>
    <property type="match status" value="1"/>
</dbReference>
<dbReference type="InterPro" id="IPR007197">
    <property type="entry name" value="rSAM"/>
</dbReference>
<evidence type="ECO:0000256" key="13">
    <source>
        <dbReference type="ARBA" id="ARBA00051661"/>
    </source>
</evidence>
<dbReference type="PANTHER" id="PTHR11918">
    <property type="entry name" value="RADICAL SAM PROTEINS"/>
    <property type="match status" value="1"/>
</dbReference>
<keyword evidence="5" id="KW-0963">Cytoplasm</keyword>
<dbReference type="SFLD" id="SFLDS00029">
    <property type="entry name" value="Radical_SAM"/>
    <property type="match status" value="1"/>
</dbReference>
<dbReference type="PROSITE" id="PS50926">
    <property type="entry name" value="TRAM"/>
    <property type="match status" value="1"/>
</dbReference>
<evidence type="ECO:0000256" key="15">
    <source>
        <dbReference type="ARBA" id="ARBA00069898"/>
    </source>
</evidence>
<sequence>MDEKRVGIATLGCKVNQYESAALAGLFQDQGYKIVDFEDEADLYIINTCTVTHLSDRKSRQLIRRAARRNPAALVVVTGCYAQTSTGEVMKIPGVDLIVGTRERSRIVELVKNAVKGGKPLAAVSAYNASDQFEEFSSIPLSGRARAFLKIQEGCDNCCTYCIVPVARGPLRSRKPENVLKTARQLVEAGFTEIVLTGIHTGAYGRDLGGEHTLSALLRSLSDIPGLLRLRLSSIEPNDITLDLVEVLAGSDKFCRHLHVPLQSGDDQILERMGRRYNTWEYLRLVEVLRENIPNLGLTTDVIVGFPGEREVDFMNTYRFVEKIAYSRLHVFKYSPRRGTPAAAYPDQVDPPTSDQRSHRLIRLGEKMAARFASSLVGMDLPVLVERSLPDSYGLYEGLTDNYVRTVFPGDENLSGQVVRVKIEGLEENHLTGKIIAR</sequence>
<evidence type="ECO:0000256" key="14">
    <source>
        <dbReference type="ARBA" id="ARBA00061574"/>
    </source>
</evidence>
<comment type="similarity">
    <text evidence="14">Belongs to the methylthiotransferase family. MtaB subfamily.</text>
</comment>
<evidence type="ECO:0000256" key="9">
    <source>
        <dbReference type="ARBA" id="ARBA00022723"/>
    </source>
</evidence>
<dbReference type="Gene3D" id="3.80.30.20">
    <property type="entry name" value="tm_1862 like domain"/>
    <property type="match status" value="1"/>
</dbReference>
<dbReference type="AlphaFoldDB" id="A0A4Y7RE09"/>
<evidence type="ECO:0000256" key="8">
    <source>
        <dbReference type="ARBA" id="ARBA00022694"/>
    </source>
</evidence>
<keyword evidence="20" id="KW-1185">Reference proteome</keyword>
<keyword evidence="10" id="KW-0408">Iron</keyword>
<dbReference type="FunFam" id="3.80.30.20:FF:000001">
    <property type="entry name" value="tRNA-2-methylthio-N(6)-dimethylallyladenosine synthase 2"/>
    <property type="match status" value="1"/>
</dbReference>
<feature type="domain" description="TRAM" evidence="16">
    <location>
        <begin position="374"/>
        <end position="437"/>
    </location>
</feature>
<comment type="catalytic activity">
    <reaction evidence="13">
        <text>N(6)-L-threonylcarbamoyladenosine(37) in tRNA + (sulfur carrier)-SH + AH2 + 2 S-adenosyl-L-methionine = 2-methylsulfanyl-N(6)-L-threonylcarbamoyladenosine(37) in tRNA + (sulfur carrier)-H + 5'-deoxyadenosine + L-methionine + A + S-adenosyl-L-homocysteine + 2 H(+)</text>
        <dbReference type="Rhea" id="RHEA:37075"/>
        <dbReference type="Rhea" id="RHEA-COMP:10163"/>
        <dbReference type="Rhea" id="RHEA-COMP:11092"/>
        <dbReference type="Rhea" id="RHEA-COMP:14737"/>
        <dbReference type="Rhea" id="RHEA-COMP:14739"/>
        <dbReference type="ChEBI" id="CHEBI:13193"/>
        <dbReference type="ChEBI" id="CHEBI:15378"/>
        <dbReference type="ChEBI" id="CHEBI:17319"/>
        <dbReference type="ChEBI" id="CHEBI:17499"/>
        <dbReference type="ChEBI" id="CHEBI:29917"/>
        <dbReference type="ChEBI" id="CHEBI:57844"/>
        <dbReference type="ChEBI" id="CHEBI:57856"/>
        <dbReference type="ChEBI" id="CHEBI:59789"/>
        <dbReference type="ChEBI" id="CHEBI:64428"/>
        <dbReference type="ChEBI" id="CHEBI:74418"/>
        <dbReference type="ChEBI" id="CHEBI:74420"/>
        <dbReference type="EC" id="2.8.4.5"/>
    </reaction>
</comment>
<dbReference type="InterPro" id="IPR002792">
    <property type="entry name" value="TRAM_dom"/>
</dbReference>
<evidence type="ECO:0000256" key="12">
    <source>
        <dbReference type="ARBA" id="ARBA00031213"/>
    </source>
</evidence>
<dbReference type="NCBIfam" id="TIGR01579">
    <property type="entry name" value="MiaB-like-C"/>
    <property type="match status" value="1"/>
</dbReference>
<dbReference type="InterPro" id="IPR038135">
    <property type="entry name" value="Methylthiotransferase_N_sf"/>
</dbReference>
<dbReference type="Pfam" id="PF04055">
    <property type="entry name" value="Radical_SAM"/>
    <property type="match status" value="1"/>
</dbReference>
<dbReference type="InterPro" id="IPR013848">
    <property type="entry name" value="Methylthiotransferase_N"/>
</dbReference>
<evidence type="ECO:0000256" key="11">
    <source>
        <dbReference type="ARBA" id="ARBA00023014"/>
    </source>
</evidence>
<dbReference type="PROSITE" id="PS51449">
    <property type="entry name" value="MTTASE_N"/>
    <property type="match status" value="1"/>
</dbReference>
<feature type="domain" description="MTTase N-terminal" evidence="17">
    <location>
        <begin position="4"/>
        <end position="116"/>
    </location>
</feature>
<dbReference type="InterPro" id="IPR034557">
    <property type="entry name" value="ThrcA_tRNA_MEthiotransferase"/>
</dbReference>
<dbReference type="FunFam" id="3.40.50.12160:FF:000004">
    <property type="entry name" value="Threonylcarbamoyladenosine tRNA methylthiotransferase MtaB"/>
    <property type="match status" value="1"/>
</dbReference>
<comment type="caution">
    <text evidence="19">The sequence shown here is derived from an EMBL/GenBank/DDBJ whole genome shotgun (WGS) entry which is preliminary data.</text>
</comment>
<accession>A0A4Y7RE09</accession>
<feature type="domain" description="Radical SAM core" evidence="18">
    <location>
        <begin position="141"/>
        <end position="371"/>
    </location>
</feature>
<evidence type="ECO:0000256" key="7">
    <source>
        <dbReference type="ARBA" id="ARBA00022691"/>
    </source>
</evidence>
<evidence type="ECO:0000256" key="1">
    <source>
        <dbReference type="ARBA" id="ARBA00001966"/>
    </source>
</evidence>
<protein>
    <recommendedName>
        <fullName evidence="15">Threonylcarbamoyladenosine tRNA methylthiotransferase MtaB</fullName>
        <ecNumber evidence="3">2.8.4.5</ecNumber>
    </recommendedName>
    <alternativeName>
        <fullName evidence="12">tRNA-t(6)A37 methylthiotransferase</fullName>
    </alternativeName>
</protein>
<evidence type="ECO:0000259" key="18">
    <source>
        <dbReference type="PROSITE" id="PS51918"/>
    </source>
</evidence>
<evidence type="ECO:0000256" key="5">
    <source>
        <dbReference type="ARBA" id="ARBA00022490"/>
    </source>
</evidence>
<dbReference type="PANTHER" id="PTHR11918:SF45">
    <property type="entry name" value="THREONYLCARBAMOYLADENOSINE TRNA METHYLTHIOTRANSFERASE"/>
    <property type="match status" value="1"/>
</dbReference>
<evidence type="ECO:0000256" key="2">
    <source>
        <dbReference type="ARBA" id="ARBA00002399"/>
    </source>
</evidence>
<dbReference type="Gene3D" id="3.40.50.12160">
    <property type="entry name" value="Methylthiotransferase, N-terminal domain"/>
    <property type="match status" value="1"/>
</dbReference>
<evidence type="ECO:0000256" key="10">
    <source>
        <dbReference type="ARBA" id="ARBA00023004"/>
    </source>
</evidence>
<dbReference type="InterPro" id="IPR006638">
    <property type="entry name" value="Elp3/MiaA/NifB-like_rSAM"/>
</dbReference>
<reference evidence="19 20" key="1">
    <citation type="journal article" date="2018" name="Environ. Microbiol.">
        <title>Novel energy conservation strategies and behaviour of Pelotomaculum schinkii driving syntrophic propionate catabolism.</title>
        <authorList>
            <person name="Hidalgo-Ahumada C.A.P."/>
            <person name="Nobu M.K."/>
            <person name="Narihiro T."/>
            <person name="Tamaki H."/>
            <person name="Liu W.T."/>
            <person name="Kamagata Y."/>
            <person name="Stams A.J.M."/>
            <person name="Imachi H."/>
            <person name="Sousa D.Z."/>
        </authorList>
    </citation>
    <scope>NUCLEOTIDE SEQUENCE [LARGE SCALE GENOMIC DNA]</scope>
    <source>
        <strain evidence="19 20">HH</strain>
    </source>
</reference>
<dbReference type="GO" id="GO:0046872">
    <property type="term" value="F:metal ion binding"/>
    <property type="evidence" value="ECO:0007669"/>
    <property type="project" value="UniProtKB-KW"/>
</dbReference>
<dbReference type="GO" id="GO:0051539">
    <property type="term" value="F:4 iron, 4 sulfur cluster binding"/>
    <property type="evidence" value="ECO:0007669"/>
    <property type="project" value="UniProtKB-KW"/>
</dbReference>
<evidence type="ECO:0000259" key="16">
    <source>
        <dbReference type="PROSITE" id="PS50926"/>
    </source>
</evidence>
<evidence type="ECO:0000256" key="4">
    <source>
        <dbReference type="ARBA" id="ARBA00022485"/>
    </source>
</evidence>
<dbReference type="InterPro" id="IPR023404">
    <property type="entry name" value="rSAM_horseshoe"/>
</dbReference>
<dbReference type="CDD" id="cd01335">
    <property type="entry name" value="Radical_SAM"/>
    <property type="match status" value="1"/>
</dbReference>
<keyword evidence="9" id="KW-0479">Metal-binding</keyword>
<dbReference type="PROSITE" id="PS01278">
    <property type="entry name" value="MTTASE_RADICAL"/>
    <property type="match status" value="1"/>
</dbReference>
<evidence type="ECO:0000256" key="6">
    <source>
        <dbReference type="ARBA" id="ARBA00022679"/>
    </source>
</evidence>
<dbReference type="InterPro" id="IPR005839">
    <property type="entry name" value="Methylthiotransferase"/>
</dbReference>
<organism evidence="19 20">
    <name type="scientific">Pelotomaculum schinkii</name>
    <dbReference type="NCBI Taxonomy" id="78350"/>
    <lineage>
        <taxon>Bacteria</taxon>
        <taxon>Bacillati</taxon>
        <taxon>Bacillota</taxon>
        <taxon>Clostridia</taxon>
        <taxon>Eubacteriales</taxon>
        <taxon>Desulfotomaculaceae</taxon>
        <taxon>Pelotomaculum</taxon>
    </lineage>
</organism>
<dbReference type="SFLD" id="SFLDG01061">
    <property type="entry name" value="methylthiotransferase"/>
    <property type="match status" value="1"/>
</dbReference>
<dbReference type="SFLD" id="SFLDF00295">
    <property type="entry name" value="threonylcarbamoyladenosine_tRN"/>
    <property type="match status" value="1"/>
</dbReference>
<dbReference type="RefSeq" id="WP_134218513.1">
    <property type="nucleotide sequence ID" value="NZ_QFGA01000001.1"/>
</dbReference>
<dbReference type="SMART" id="SM00729">
    <property type="entry name" value="Elp3"/>
    <property type="match status" value="1"/>
</dbReference>
<comment type="cofactor">
    <cofactor evidence="1">
        <name>[4Fe-4S] cluster</name>
        <dbReference type="ChEBI" id="CHEBI:49883"/>
    </cofactor>
</comment>
<gene>
    <name evidence="19" type="primary">mtaB</name>
    <name evidence="19" type="ORF">Psch_00771</name>
</gene>
<keyword evidence="7" id="KW-0949">S-adenosyl-L-methionine</keyword>
<evidence type="ECO:0000259" key="17">
    <source>
        <dbReference type="PROSITE" id="PS51449"/>
    </source>
</evidence>
<dbReference type="Proteomes" id="UP000298324">
    <property type="component" value="Unassembled WGS sequence"/>
</dbReference>
<dbReference type="PROSITE" id="PS51918">
    <property type="entry name" value="RADICAL_SAM"/>
    <property type="match status" value="1"/>
</dbReference>
<dbReference type="EMBL" id="QFGA01000001">
    <property type="protein sequence ID" value="TEB07224.1"/>
    <property type="molecule type" value="Genomic_DNA"/>
</dbReference>
<proteinExistence type="inferred from homology"/>
<name>A0A4Y7RE09_9FIRM</name>
<dbReference type="EC" id="2.8.4.5" evidence="3"/>
<dbReference type="InterPro" id="IPR020612">
    <property type="entry name" value="Methylthiotransferase_CS"/>
</dbReference>
<keyword evidence="8" id="KW-0819">tRNA processing</keyword>
<evidence type="ECO:0000256" key="3">
    <source>
        <dbReference type="ARBA" id="ARBA00013273"/>
    </source>
</evidence>
<keyword evidence="6 19" id="KW-0808">Transferase</keyword>
<dbReference type="SFLD" id="SFLDG01082">
    <property type="entry name" value="B12-binding_domain_containing"/>
    <property type="match status" value="1"/>
</dbReference>
<evidence type="ECO:0000313" key="19">
    <source>
        <dbReference type="EMBL" id="TEB07224.1"/>
    </source>
</evidence>
<comment type="function">
    <text evidence="2">Catalyzes the methylthiolation of N6-threonylcarbamoyladenosine (t(6)A), leading to the formation of 2-methylthio-N6-threonylcarbamoyladenosine (ms(2)t(6)A) at position 37 in tRNAs that read codons beginning with adenine.</text>
</comment>
<dbReference type="InterPro" id="IPR058240">
    <property type="entry name" value="rSAM_sf"/>
</dbReference>
<dbReference type="NCBIfam" id="TIGR00089">
    <property type="entry name" value="MiaB/RimO family radical SAM methylthiotransferase"/>
    <property type="match status" value="1"/>
</dbReference>
<evidence type="ECO:0000313" key="20">
    <source>
        <dbReference type="Proteomes" id="UP000298324"/>
    </source>
</evidence>